<evidence type="ECO:0008006" key="2">
    <source>
        <dbReference type="Google" id="ProtNLM"/>
    </source>
</evidence>
<proteinExistence type="predicted"/>
<comment type="caution">
    <text evidence="1">The sequence shown here is derived from an EMBL/GenBank/DDBJ whole genome shotgun (WGS) entry which is preliminary data.</text>
</comment>
<organism evidence="1">
    <name type="scientific">Tanacetum cinerariifolium</name>
    <name type="common">Dalmatian daisy</name>
    <name type="synonym">Chrysanthemum cinerariifolium</name>
    <dbReference type="NCBI Taxonomy" id="118510"/>
    <lineage>
        <taxon>Eukaryota</taxon>
        <taxon>Viridiplantae</taxon>
        <taxon>Streptophyta</taxon>
        <taxon>Embryophyta</taxon>
        <taxon>Tracheophyta</taxon>
        <taxon>Spermatophyta</taxon>
        <taxon>Magnoliopsida</taxon>
        <taxon>eudicotyledons</taxon>
        <taxon>Gunneridae</taxon>
        <taxon>Pentapetalae</taxon>
        <taxon>asterids</taxon>
        <taxon>campanulids</taxon>
        <taxon>Asterales</taxon>
        <taxon>Asteraceae</taxon>
        <taxon>Asteroideae</taxon>
        <taxon>Anthemideae</taxon>
        <taxon>Anthemidinae</taxon>
        <taxon>Tanacetum</taxon>
    </lineage>
</organism>
<evidence type="ECO:0000313" key="1">
    <source>
        <dbReference type="EMBL" id="GFD60039.1"/>
    </source>
</evidence>
<dbReference type="EMBL" id="BKCJ011872664">
    <property type="protein sequence ID" value="GFD60039.1"/>
    <property type="molecule type" value="Genomic_DNA"/>
</dbReference>
<feature type="non-terminal residue" evidence="1">
    <location>
        <position position="52"/>
    </location>
</feature>
<dbReference type="AlphaFoldDB" id="A0A699XJR5"/>
<gene>
    <name evidence="1" type="ORF">Tci_932008</name>
</gene>
<sequence length="52" mass="5200">MSDMRERFDDMDLRTKNLGATVAGALAGGFAGRAAGKSRLTMLAGAAAGALG</sequence>
<reference evidence="1" key="1">
    <citation type="journal article" date="2019" name="Sci. Rep.">
        <title>Draft genome of Tanacetum cinerariifolium, the natural source of mosquito coil.</title>
        <authorList>
            <person name="Yamashiro T."/>
            <person name="Shiraishi A."/>
            <person name="Satake H."/>
            <person name="Nakayama K."/>
        </authorList>
    </citation>
    <scope>NUCLEOTIDE SEQUENCE</scope>
</reference>
<accession>A0A699XJR5</accession>
<protein>
    <recommendedName>
        <fullName evidence="2">Glycine zipper 2TM domain-containing protein</fullName>
    </recommendedName>
</protein>
<name>A0A699XJR5_TANCI</name>